<evidence type="ECO:0000256" key="6">
    <source>
        <dbReference type="ARBA" id="ARBA00022642"/>
    </source>
</evidence>
<dbReference type="PANTHER" id="PTHR11098:SF1">
    <property type="entry name" value="NICOTINATE PHOSPHORIBOSYLTRANSFERASE"/>
    <property type="match status" value="1"/>
</dbReference>
<protein>
    <recommendedName>
        <fullName evidence="3 9">Nicotinate phosphoribosyltransferase</fullName>
        <shortName evidence="9">NAPRTase</shortName>
        <ecNumber evidence="3 9">6.3.4.21</ecNumber>
    </recommendedName>
</protein>
<dbReference type="NCBIfam" id="TIGR01514">
    <property type="entry name" value="NAPRTase"/>
    <property type="match status" value="1"/>
</dbReference>
<dbReference type="NCBIfam" id="NF003704">
    <property type="entry name" value="PRK05321.1"/>
    <property type="match status" value="1"/>
</dbReference>
<comment type="catalytic activity">
    <reaction evidence="7 9 10">
        <text>5-phospho-alpha-D-ribose 1-diphosphate + nicotinate + ATP + H2O = nicotinate beta-D-ribonucleotide + ADP + phosphate + diphosphate</text>
        <dbReference type="Rhea" id="RHEA:36163"/>
        <dbReference type="ChEBI" id="CHEBI:15377"/>
        <dbReference type="ChEBI" id="CHEBI:30616"/>
        <dbReference type="ChEBI" id="CHEBI:32544"/>
        <dbReference type="ChEBI" id="CHEBI:33019"/>
        <dbReference type="ChEBI" id="CHEBI:43474"/>
        <dbReference type="ChEBI" id="CHEBI:57502"/>
        <dbReference type="ChEBI" id="CHEBI:58017"/>
        <dbReference type="ChEBI" id="CHEBI:456216"/>
        <dbReference type="EC" id="6.3.4.21"/>
    </reaction>
</comment>
<evidence type="ECO:0000256" key="9">
    <source>
        <dbReference type="HAMAP-Rule" id="MF_00570"/>
    </source>
</evidence>
<feature type="modified residue" description="Phosphohistidine; by autocatalysis" evidence="9">
    <location>
        <position position="220"/>
    </location>
</feature>
<evidence type="ECO:0000256" key="2">
    <source>
        <dbReference type="ARBA" id="ARBA00010897"/>
    </source>
</evidence>
<evidence type="ECO:0000259" key="11">
    <source>
        <dbReference type="Pfam" id="PF04095"/>
    </source>
</evidence>
<dbReference type="AlphaFoldDB" id="A0A4R6EZ61"/>
<dbReference type="RefSeq" id="WP_133460112.1">
    <property type="nucleotide sequence ID" value="NZ_SNVX01000001.1"/>
</dbReference>
<evidence type="ECO:0000256" key="10">
    <source>
        <dbReference type="RuleBase" id="RU003838"/>
    </source>
</evidence>
<comment type="PTM">
    <text evidence="9 10">Transiently phosphorylated on a His residue during the reaction cycle. Phosphorylation strongly increases the affinity for substrates and increases the rate of nicotinate D-ribonucleotide production. Dephosphorylation regenerates the low-affinity form of the enzyme, leading to product release.</text>
</comment>
<evidence type="ECO:0000256" key="1">
    <source>
        <dbReference type="ARBA" id="ARBA00004952"/>
    </source>
</evidence>
<keyword evidence="4 9" id="KW-0597">Phosphoprotein</keyword>
<sequence>MTQFASPVLQTLLDTDAYKLHMQQAVFHHYYDVQVAAEFRCRGDDLLGIYADAIREQVEAMQSLRLQDDEFQWLSGLPFLKQDYLDWLRDFRYNPQQVIIRNDNGKLNIRLEGPWREVIMWEVPLLAVISELVHRYRSPEASVELALETLERKLVDFNHLTQDIDMSGFRLMDFGTRRRFSRDVQQAIVERLQQESWFVGTSNYDLARRLSLTPMGTQAHEWFQAHQQISPDLATSQRVALAAWLEEYPDQLRIALTDCITMDAFLRDFGPEFAERYQGLRHDSGDPVEWGEKAIAHYQKLGIDPMSKVLVFSDNLDLKKAVDLYRHFSSRVNLSFGIGTRLTCDIPQVKPLNIVIKLVECNGKPVAKLSDSPGKTICHDKAFVRALRKAFDLPQVKKAS</sequence>
<comment type="pathway">
    <text evidence="1 9 10">Cofactor biosynthesis; NAD(+) biosynthesis; nicotinate D-ribonucleotide from nicotinate: step 1/1.</text>
</comment>
<dbReference type="GO" id="GO:0004516">
    <property type="term" value="F:nicotinate phosphoribosyltransferase activity"/>
    <property type="evidence" value="ECO:0007669"/>
    <property type="project" value="UniProtKB-UniRule"/>
</dbReference>
<evidence type="ECO:0000256" key="3">
    <source>
        <dbReference type="ARBA" id="ARBA00013236"/>
    </source>
</evidence>
<organism evidence="13 14">
    <name type="scientific">Scandinavium goeteborgense</name>
    <dbReference type="NCBI Taxonomy" id="1851514"/>
    <lineage>
        <taxon>Bacteria</taxon>
        <taxon>Pseudomonadati</taxon>
        <taxon>Pseudomonadota</taxon>
        <taxon>Gammaproteobacteria</taxon>
        <taxon>Enterobacterales</taxon>
        <taxon>Enterobacteriaceae</taxon>
        <taxon>Scandinavium</taxon>
    </lineage>
</organism>
<feature type="domain" description="Nicotinate/nicotinamide phosphoribosyltransferase" evidence="11">
    <location>
        <begin position="169"/>
        <end position="394"/>
    </location>
</feature>
<dbReference type="GO" id="GO:0034355">
    <property type="term" value="P:NAD+ biosynthetic process via the salvage pathway"/>
    <property type="evidence" value="ECO:0007669"/>
    <property type="project" value="TreeGrafter"/>
</dbReference>
<dbReference type="InterPro" id="IPR007229">
    <property type="entry name" value="Nic_PRibTrfase-Fam"/>
</dbReference>
<dbReference type="PANTHER" id="PTHR11098">
    <property type="entry name" value="NICOTINATE PHOSPHORIBOSYLTRANSFERASE"/>
    <property type="match status" value="1"/>
</dbReference>
<evidence type="ECO:0000256" key="7">
    <source>
        <dbReference type="ARBA" id="ARBA00048668"/>
    </source>
</evidence>
<reference evidence="13 14" key="1">
    <citation type="submission" date="2019-03" db="EMBL/GenBank/DDBJ databases">
        <title>Genomic analyses of the natural microbiome of Caenorhabditis elegans.</title>
        <authorList>
            <person name="Samuel B."/>
        </authorList>
    </citation>
    <scope>NUCLEOTIDE SEQUENCE [LARGE SCALE GENOMIC DNA]</scope>
    <source>
        <strain evidence="13 14">BIGb0156</strain>
    </source>
</reference>
<dbReference type="Pfam" id="PF04095">
    <property type="entry name" value="NAPRTase"/>
    <property type="match status" value="1"/>
</dbReference>
<evidence type="ECO:0000313" key="14">
    <source>
        <dbReference type="Proteomes" id="UP000295530"/>
    </source>
</evidence>
<keyword evidence="13" id="KW-0328">Glycosyltransferase</keyword>
<dbReference type="SUPFAM" id="SSF54675">
    <property type="entry name" value="Nicotinate/Quinolinate PRTase N-terminal domain-like"/>
    <property type="match status" value="1"/>
</dbReference>
<dbReference type="InterPro" id="IPR040727">
    <property type="entry name" value="NAPRTase_N"/>
</dbReference>
<dbReference type="InterPro" id="IPR036068">
    <property type="entry name" value="Nicotinate_pribotase-like_C"/>
</dbReference>
<keyword evidence="5 9" id="KW-0436">Ligase</keyword>
<dbReference type="InterPro" id="IPR041525">
    <property type="entry name" value="N/Namide_PRibTrfase"/>
</dbReference>
<evidence type="ECO:0000259" key="12">
    <source>
        <dbReference type="Pfam" id="PF17767"/>
    </source>
</evidence>
<proteinExistence type="inferred from homology"/>
<keyword evidence="14" id="KW-1185">Reference proteome</keyword>
<dbReference type="EMBL" id="SNVX01000001">
    <property type="protein sequence ID" value="TDN64652.1"/>
    <property type="molecule type" value="Genomic_DNA"/>
</dbReference>
<gene>
    <name evidence="9" type="primary">pncB</name>
    <name evidence="13" type="ORF">EC847_101584</name>
</gene>
<dbReference type="InterPro" id="IPR006406">
    <property type="entry name" value="Nic_PRibTrfase"/>
</dbReference>
<evidence type="ECO:0000256" key="8">
    <source>
        <dbReference type="ARBA" id="ARBA00057850"/>
    </source>
</evidence>
<comment type="function">
    <text evidence="8 9 10">Catalyzes the synthesis of beta-nicotinate D-ribonucleotide from nicotinate and 5-phospho-D-ribose 1-phosphate at the expense of ATP.</text>
</comment>
<evidence type="ECO:0000256" key="5">
    <source>
        <dbReference type="ARBA" id="ARBA00022598"/>
    </source>
</evidence>
<evidence type="ECO:0000256" key="4">
    <source>
        <dbReference type="ARBA" id="ARBA00022553"/>
    </source>
</evidence>
<dbReference type="FunFam" id="3.20.140.10:FF:000001">
    <property type="entry name" value="Nicotinate phosphoribosyltransferase"/>
    <property type="match status" value="1"/>
</dbReference>
<keyword evidence="6 9" id="KW-0662">Pyridine nucleotide biosynthesis</keyword>
<dbReference type="UniPathway" id="UPA00253">
    <property type="reaction ID" value="UER00457"/>
</dbReference>
<dbReference type="Gene3D" id="3.20.140.10">
    <property type="entry name" value="nicotinate phosphoribosyltransferase"/>
    <property type="match status" value="1"/>
</dbReference>
<name>A0A4R6EZ61_SCAGO</name>
<keyword evidence="13" id="KW-0808">Transferase</keyword>
<dbReference type="SUPFAM" id="SSF51690">
    <property type="entry name" value="Nicotinate/Quinolinate PRTase C-terminal domain-like"/>
    <property type="match status" value="1"/>
</dbReference>
<comment type="similarity">
    <text evidence="2 9 10">Belongs to the NAPRTase family.</text>
</comment>
<feature type="domain" description="Nicotinate phosphoribosyltransferase N-terminal" evidence="12">
    <location>
        <begin position="13"/>
        <end position="130"/>
    </location>
</feature>
<dbReference type="PIRSF" id="PIRSF000484">
    <property type="entry name" value="NAPRT"/>
    <property type="match status" value="1"/>
</dbReference>
<accession>A0A4R6EZ61</accession>
<evidence type="ECO:0000313" key="13">
    <source>
        <dbReference type="EMBL" id="TDN64652.1"/>
    </source>
</evidence>
<dbReference type="Pfam" id="PF17767">
    <property type="entry name" value="NAPRTase_N"/>
    <property type="match status" value="1"/>
</dbReference>
<dbReference type="OrthoDB" id="9771406at2"/>
<dbReference type="Proteomes" id="UP000295530">
    <property type="component" value="Unassembled WGS sequence"/>
</dbReference>
<dbReference type="HAMAP" id="MF_00570">
    <property type="entry name" value="NAPRTase"/>
    <property type="match status" value="1"/>
</dbReference>
<dbReference type="GO" id="GO:0005829">
    <property type="term" value="C:cytosol"/>
    <property type="evidence" value="ECO:0007669"/>
    <property type="project" value="TreeGrafter"/>
</dbReference>
<dbReference type="GO" id="GO:0016757">
    <property type="term" value="F:glycosyltransferase activity"/>
    <property type="evidence" value="ECO:0007669"/>
    <property type="project" value="UniProtKB-KW"/>
</dbReference>
<dbReference type="EC" id="6.3.4.21" evidence="3 9"/>
<dbReference type="CDD" id="cd01401">
    <property type="entry name" value="PncB_like"/>
    <property type="match status" value="1"/>
</dbReference>
<comment type="caution">
    <text evidence="13">The sequence shown here is derived from an EMBL/GenBank/DDBJ whole genome shotgun (WGS) entry which is preliminary data.</text>
</comment>